<reference evidence="2 3" key="2">
    <citation type="submission" date="2020-02" db="EMBL/GenBank/DDBJ databases">
        <title>Genome sequences of Thiorhodococcus mannitoliphagus and Thiorhodococcus minor, purple sulfur photosynthetic bacteria in the gammaproteobacterial family, Chromatiaceae.</title>
        <authorList>
            <person name="Aviles F.A."/>
            <person name="Meyer T.E."/>
            <person name="Kyndt J.A."/>
        </authorList>
    </citation>
    <scope>NUCLEOTIDE SEQUENCE [LARGE SCALE GENOMIC DNA]</scope>
    <source>
        <strain evidence="2 3">DSM 18266</strain>
    </source>
</reference>
<dbReference type="PROSITE" id="PS00430">
    <property type="entry name" value="TONB_DEPENDENT_REC_1"/>
    <property type="match status" value="1"/>
</dbReference>
<keyword evidence="3" id="KW-1185">Reference proteome</keyword>
<feature type="region of interest" description="Disordered" evidence="1">
    <location>
        <begin position="13"/>
        <end position="34"/>
    </location>
</feature>
<evidence type="ECO:0000256" key="1">
    <source>
        <dbReference type="SAM" id="MobiDB-lite"/>
    </source>
</evidence>
<dbReference type="EMBL" id="JAAIJR010000045">
    <property type="protein sequence ID" value="NEX21117.1"/>
    <property type="molecule type" value="Genomic_DNA"/>
</dbReference>
<evidence type="ECO:0000313" key="2">
    <source>
        <dbReference type="EMBL" id="NEX21117.1"/>
    </source>
</evidence>
<dbReference type="InterPro" id="IPR010916">
    <property type="entry name" value="TonB_box_CS"/>
</dbReference>
<evidence type="ECO:0000313" key="3">
    <source>
        <dbReference type="Proteomes" id="UP000471640"/>
    </source>
</evidence>
<dbReference type="Proteomes" id="UP000471640">
    <property type="component" value="Unassembled WGS sequence"/>
</dbReference>
<sequence>MSLAFGSAALAGGGQNAYNNPTGDPAEDTYQTPYTNVGDGRIMVFCAEDESLVVTPAEGGAVEATCVPDED</sequence>
<name>A0A6P1DS67_9GAMM</name>
<comment type="caution">
    <text evidence="2">The sequence shown here is derived from an EMBL/GenBank/DDBJ whole genome shotgun (WGS) entry which is preliminary data.</text>
</comment>
<proteinExistence type="predicted"/>
<protein>
    <submittedName>
        <fullName evidence="2">Uncharacterized protein</fullName>
    </submittedName>
</protein>
<gene>
    <name evidence="2" type="ORF">G3480_12475</name>
</gene>
<dbReference type="AlphaFoldDB" id="A0A6P1DS67"/>
<accession>A0A6P1DS67</accession>
<reference evidence="3" key="1">
    <citation type="journal article" date="2020" name="Microbiol. Resour. Announc.">
        <title>Draft Genome Sequences of Thiorhodococcus mannitoliphagus and Thiorhodococcus minor, Purple Sulfur Photosynthetic Bacteria in the Gammaproteobacterial Family Chromatiaceae.</title>
        <authorList>
            <person name="Aviles F.A."/>
            <person name="Meyer T.E."/>
            <person name="Kyndt J.A."/>
        </authorList>
    </citation>
    <scope>NUCLEOTIDE SEQUENCE [LARGE SCALE GENOMIC DNA]</scope>
    <source>
        <strain evidence="3">DSM 18266</strain>
    </source>
</reference>
<organism evidence="2 3">
    <name type="scientific">Thiorhodococcus mannitoliphagus</name>
    <dbReference type="NCBI Taxonomy" id="329406"/>
    <lineage>
        <taxon>Bacteria</taxon>
        <taxon>Pseudomonadati</taxon>
        <taxon>Pseudomonadota</taxon>
        <taxon>Gammaproteobacteria</taxon>
        <taxon>Chromatiales</taxon>
        <taxon>Chromatiaceae</taxon>
        <taxon>Thiorhodococcus</taxon>
    </lineage>
</organism>